<accession>A0A921LSK1</accession>
<reference evidence="2" key="2">
    <citation type="submission" date="2021-09" db="EMBL/GenBank/DDBJ databases">
        <authorList>
            <person name="Gilroy R."/>
        </authorList>
    </citation>
    <scope>NUCLEOTIDE SEQUENCE</scope>
    <source>
        <strain evidence="2">ChiHjej13B12-9602</strain>
    </source>
</reference>
<dbReference type="EMBL" id="DYUZ01000005">
    <property type="protein sequence ID" value="HJG36364.1"/>
    <property type="molecule type" value="Genomic_DNA"/>
</dbReference>
<sequence>MAASRRLLPPGESIDAPALMDMEFSVSRAIIPGLLYVGLTILASRPKDGKSFMSIKLGLCLALGVSFLGLPPVQCGVLVLALEDTLDRIKDRLAALPYDKTDRLHFATSSDGLPGALFNELDSQLATFPDIRVVVIDTLQKVRHRAGDVGYNADYEDLGLMKEYADEHGMNLNLPRFR</sequence>
<evidence type="ECO:0000313" key="3">
    <source>
        <dbReference type="Proteomes" id="UP000753256"/>
    </source>
</evidence>
<feature type="transmembrane region" description="Helical" evidence="1">
    <location>
        <begin position="57"/>
        <end position="82"/>
    </location>
</feature>
<dbReference type="SUPFAM" id="SSF52540">
    <property type="entry name" value="P-loop containing nucleoside triphosphate hydrolases"/>
    <property type="match status" value="1"/>
</dbReference>
<dbReference type="RefSeq" id="WP_273188514.1">
    <property type="nucleotide sequence ID" value="NZ_DYUZ01000005.1"/>
</dbReference>
<feature type="transmembrane region" description="Helical" evidence="1">
    <location>
        <begin position="26"/>
        <end position="45"/>
    </location>
</feature>
<dbReference type="InterPro" id="IPR027417">
    <property type="entry name" value="P-loop_NTPase"/>
</dbReference>
<keyword evidence="1" id="KW-0472">Membrane</keyword>
<dbReference type="Proteomes" id="UP000753256">
    <property type="component" value="Unassembled WGS sequence"/>
</dbReference>
<keyword evidence="1" id="KW-0812">Transmembrane</keyword>
<dbReference type="Gene3D" id="3.40.50.300">
    <property type="entry name" value="P-loop containing nucleotide triphosphate hydrolases"/>
    <property type="match status" value="1"/>
</dbReference>
<reference evidence="2" key="1">
    <citation type="journal article" date="2021" name="PeerJ">
        <title>Extensive microbial diversity within the chicken gut microbiome revealed by metagenomics and culture.</title>
        <authorList>
            <person name="Gilroy R."/>
            <person name="Ravi A."/>
            <person name="Getino M."/>
            <person name="Pursley I."/>
            <person name="Horton D.L."/>
            <person name="Alikhan N.F."/>
            <person name="Baker D."/>
            <person name="Gharbi K."/>
            <person name="Hall N."/>
            <person name="Watson M."/>
            <person name="Adriaenssens E.M."/>
            <person name="Foster-Nyarko E."/>
            <person name="Jarju S."/>
            <person name="Secka A."/>
            <person name="Antonio M."/>
            <person name="Oren A."/>
            <person name="Chaudhuri R.R."/>
            <person name="La Ragione R."/>
            <person name="Hildebrand F."/>
            <person name="Pallen M.J."/>
        </authorList>
    </citation>
    <scope>NUCLEOTIDE SEQUENCE</scope>
    <source>
        <strain evidence="2">ChiHjej13B12-9602</strain>
    </source>
</reference>
<proteinExistence type="predicted"/>
<organism evidence="2 3">
    <name type="scientific">Enorma phocaeensis</name>
    <dbReference type="NCBI Taxonomy" id="1871019"/>
    <lineage>
        <taxon>Bacteria</taxon>
        <taxon>Bacillati</taxon>
        <taxon>Actinomycetota</taxon>
        <taxon>Coriobacteriia</taxon>
        <taxon>Coriobacteriales</taxon>
        <taxon>Coriobacteriaceae</taxon>
        <taxon>Enorma</taxon>
    </lineage>
</organism>
<name>A0A921LSK1_9ACTN</name>
<gene>
    <name evidence="2" type="ORF">K8V70_00640</name>
</gene>
<evidence type="ECO:0000256" key="1">
    <source>
        <dbReference type="SAM" id="Phobius"/>
    </source>
</evidence>
<dbReference type="Pfam" id="PF13481">
    <property type="entry name" value="AAA_25"/>
    <property type="match status" value="1"/>
</dbReference>
<comment type="caution">
    <text evidence="2">The sequence shown here is derived from an EMBL/GenBank/DDBJ whole genome shotgun (WGS) entry which is preliminary data.</text>
</comment>
<protein>
    <submittedName>
        <fullName evidence="2">AAA family ATPase</fullName>
    </submittedName>
</protein>
<keyword evidence="1" id="KW-1133">Transmembrane helix</keyword>
<dbReference type="AlphaFoldDB" id="A0A921LSK1"/>
<evidence type="ECO:0000313" key="2">
    <source>
        <dbReference type="EMBL" id="HJG36364.1"/>
    </source>
</evidence>